<evidence type="ECO:0000256" key="5">
    <source>
        <dbReference type="ARBA" id="ARBA00023136"/>
    </source>
</evidence>
<evidence type="ECO:0000256" key="2">
    <source>
        <dbReference type="ARBA" id="ARBA00022692"/>
    </source>
</evidence>
<reference evidence="12" key="2">
    <citation type="submission" date="2025-09" db="UniProtKB">
        <authorList>
            <consortium name="Ensembl"/>
        </authorList>
    </citation>
    <scope>IDENTIFICATION</scope>
</reference>
<accession>A0A8C5CVT6</accession>
<dbReference type="GO" id="GO:0016020">
    <property type="term" value="C:membrane"/>
    <property type="evidence" value="ECO:0007669"/>
    <property type="project" value="UniProtKB-SubCell"/>
</dbReference>
<dbReference type="Pfam" id="PF07686">
    <property type="entry name" value="V-set"/>
    <property type="match status" value="1"/>
</dbReference>
<evidence type="ECO:0000256" key="7">
    <source>
        <dbReference type="ARBA" id="ARBA00023180"/>
    </source>
</evidence>
<proteinExistence type="predicted"/>
<reference evidence="12" key="1">
    <citation type="submission" date="2025-08" db="UniProtKB">
        <authorList>
            <consortium name="Ensembl"/>
        </authorList>
    </citation>
    <scope>IDENTIFICATION</scope>
</reference>
<dbReference type="InterPro" id="IPR003599">
    <property type="entry name" value="Ig_sub"/>
</dbReference>
<dbReference type="InterPro" id="IPR007110">
    <property type="entry name" value="Ig-like_dom"/>
</dbReference>
<evidence type="ECO:0000256" key="8">
    <source>
        <dbReference type="ARBA" id="ARBA00023319"/>
    </source>
</evidence>
<comment type="subcellular location">
    <subcellularLocation>
        <location evidence="1">Membrane</location>
        <topology evidence="1">Single-pass membrane protein</topology>
    </subcellularLocation>
</comment>
<evidence type="ECO:0000313" key="12">
    <source>
        <dbReference type="Ensembl" id="ENSGMOP00000068017.1"/>
    </source>
</evidence>
<keyword evidence="5 9" id="KW-0472">Membrane</keyword>
<evidence type="ECO:0000256" key="10">
    <source>
        <dbReference type="SAM" id="SignalP"/>
    </source>
</evidence>
<dbReference type="Ensembl" id="ENSGMOT00000049974.1">
    <property type="protein sequence ID" value="ENSGMOP00000068017.1"/>
    <property type="gene ID" value="ENSGMOG00000034784.1"/>
</dbReference>
<dbReference type="InterPro" id="IPR047164">
    <property type="entry name" value="OX2G-like"/>
</dbReference>
<name>A0A8C5CVT6_GADMO</name>
<dbReference type="AlphaFoldDB" id="A0A8C5CVT6"/>
<evidence type="ECO:0000256" key="6">
    <source>
        <dbReference type="ARBA" id="ARBA00023157"/>
    </source>
</evidence>
<dbReference type="PANTHER" id="PTHR46841">
    <property type="entry name" value="OX-2 MEMBRANE GLYCOPROTEIN"/>
    <property type="match status" value="1"/>
</dbReference>
<evidence type="ECO:0000256" key="9">
    <source>
        <dbReference type="SAM" id="Phobius"/>
    </source>
</evidence>
<keyword evidence="6" id="KW-1015">Disulfide bond</keyword>
<feature type="signal peptide" evidence="10">
    <location>
        <begin position="1"/>
        <end position="20"/>
    </location>
</feature>
<dbReference type="GO" id="GO:0098632">
    <property type="term" value="F:cell-cell adhesion mediator activity"/>
    <property type="evidence" value="ECO:0007669"/>
    <property type="project" value="InterPro"/>
</dbReference>
<feature type="chain" id="PRO_5045782012" evidence="10">
    <location>
        <begin position="21"/>
        <end position="376"/>
    </location>
</feature>
<gene>
    <name evidence="12" type="primary">LOC115542993</name>
</gene>
<dbReference type="PROSITE" id="PS50835">
    <property type="entry name" value="IG_LIKE"/>
    <property type="match status" value="2"/>
</dbReference>
<evidence type="ECO:0000256" key="3">
    <source>
        <dbReference type="ARBA" id="ARBA00022729"/>
    </source>
</evidence>
<dbReference type="InterPro" id="IPR013783">
    <property type="entry name" value="Ig-like_fold"/>
</dbReference>
<evidence type="ECO:0000256" key="4">
    <source>
        <dbReference type="ARBA" id="ARBA00022989"/>
    </source>
</evidence>
<keyword evidence="3 10" id="KW-0732">Signal</keyword>
<dbReference type="SMART" id="SM00409">
    <property type="entry name" value="IG"/>
    <property type="match status" value="2"/>
</dbReference>
<keyword evidence="7" id="KW-0325">Glycoprotein</keyword>
<dbReference type="SUPFAM" id="SSF48726">
    <property type="entry name" value="Immunoglobulin"/>
    <property type="match status" value="2"/>
</dbReference>
<keyword evidence="2 9" id="KW-0812">Transmembrane</keyword>
<keyword evidence="8" id="KW-0393">Immunoglobulin domain</keyword>
<feature type="domain" description="Ig-like" evidence="11">
    <location>
        <begin position="4"/>
        <end position="109"/>
    </location>
</feature>
<keyword evidence="13" id="KW-1185">Reference proteome</keyword>
<evidence type="ECO:0000259" key="11">
    <source>
        <dbReference type="PROSITE" id="PS50835"/>
    </source>
</evidence>
<dbReference type="GeneTree" id="ENSGT00940000164706"/>
<keyword evidence="4 9" id="KW-1133">Transmembrane helix</keyword>
<dbReference type="OMA" id="MSATWAP"/>
<evidence type="ECO:0000313" key="13">
    <source>
        <dbReference type="Proteomes" id="UP000694546"/>
    </source>
</evidence>
<protein>
    <submittedName>
        <fullName evidence="12">OX-2 membrane glycoprotein-like</fullName>
    </submittedName>
</protein>
<organism evidence="12 13">
    <name type="scientific">Gadus morhua</name>
    <name type="common">Atlantic cod</name>
    <dbReference type="NCBI Taxonomy" id="8049"/>
    <lineage>
        <taxon>Eukaryota</taxon>
        <taxon>Metazoa</taxon>
        <taxon>Chordata</taxon>
        <taxon>Craniata</taxon>
        <taxon>Vertebrata</taxon>
        <taxon>Euteleostomi</taxon>
        <taxon>Actinopterygii</taxon>
        <taxon>Neopterygii</taxon>
        <taxon>Teleostei</taxon>
        <taxon>Neoteleostei</taxon>
        <taxon>Acanthomorphata</taxon>
        <taxon>Zeiogadaria</taxon>
        <taxon>Gadariae</taxon>
        <taxon>Gadiformes</taxon>
        <taxon>Gadoidei</taxon>
        <taxon>Gadidae</taxon>
        <taxon>Gadus</taxon>
    </lineage>
</organism>
<dbReference type="Gene3D" id="2.60.40.10">
    <property type="entry name" value="Immunoglobulins"/>
    <property type="match status" value="3"/>
</dbReference>
<feature type="transmembrane region" description="Helical" evidence="9">
    <location>
        <begin position="338"/>
        <end position="364"/>
    </location>
</feature>
<sequence>MSFPFILIWATQMLFSKTQGEVTTAANVNAIPGLPFTLSCNVSTATGERVRQVRWLDPGGQVLTAYEPGDPPTVSLGRPDVWLSPRLPHAASAITVATAGPAHQGCYVCEFHVYPSGRQQGRTCLTLTATVLLEGGGVALSGGVARLLCLYSGDPAGVRQVLWSRRGRGGGDPTPLGSYSVGGGALVGAALGGRGQLSASPGESRLTLQPLEPQDEACYTCQLHTFPQGRLQGSTCLVVYVLPDPELTSVSRSSGLVEANCTTLSRPASNITWSVAGDNHTLGPPTVSYEQQGGGTTRVTSTLLVQSELLQQLSVKCLIHHPGLDQPLSLTLSAGQGVVVAVAVASVSLVLLLLLCVCLCRVFFCKGGESHTEDHL</sequence>
<evidence type="ECO:0000256" key="1">
    <source>
        <dbReference type="ARBA" id="ARBA00004167"/>
    </source>
</evidence>
<dbReference type="InterPro" id="IPR036179">
    <property type="entry name" value="Ig-like_dom_sf"/>
</dbReference>
<feature type="domain" description="Ig-like" evidence="11">
    <location>
        <begin position="115"/>
        <end position="223"/>
    </location>
</feature>
<dbReference type="PANTHER" id="PTHR46841:SF4">
    <property type="entry name" value="SC:D189"/>
    <property type="match status" value="1"/>
</dbReference>
<dbReference type="InterPro" id="IPR013106">
    <property type="entry name" value="Ig_V-set"/>
</dbReference>
<dbReference type="Proteomes" id="UP000694546">
    <property type="component" value="Chromosome 4"/>
</dbReference>